<gene>
    <name evidence="2" type="ORF">dnm_065780</name>
</gene>
<name>A0A975BRS3_9BACT</name>
<evidence type="ECO:0000313" key="3">
    <source>
        <dbReference type="Proteomes" id="UP000663722"/>
    </source>
</evidence>
<feature type="domain" description="Transposase InsH N-terminal" evidence="1">
    <location>
        <begin position="22"/>
        <end position="112"/>
    </location>
</feature>
<organism evidence="2 3">
    <name type="scientific">Desulfonema magnum</name>
    <dbReference type="NCBI Taxonomy" id="45655"/>
    <lineage>
        <taxon>Bacteria</taxon>
        <taxon>Pseudomonadati</taxon>
        <taxon>Thermodesulfobacteriota</taxon>
        <taxon>Desulfobacteria</taxon>
        <taxon>Desulfobacterales</taxon>
        <taxon>Desulfococcaceae</taxon>
        <taxon>Desulfonema</taxon>
    </lineage>
</organism>
<protein>
    <submittedName>
        <fullName evidence="2">Transposase domain-containing protein, DUF772</fullName>
    </submittedName>
</protein>
<dbReference type="InterPro" id="IPR008490">
    <property type="entry name" value="Transposase_InsH_N"/>
</dbReference>
<dbReference type="PANTHER" id="PTHR33803:SF3">
    <property type="entry name" value="BLL1974 PROTEIN"/>
    <property type="match status" value="1"/>
</dbReference>
<keyword evidence="3" id="KW-1185">Reference proteome</keyword>
<dbReference type="RefSeq" id="WP_207678688.1">
    <property type="nucleotide sequence ID" value="NZ_CP061800.1"/>
</dbReference>
<dbReference type="Proteomes" id="UP000663722">
    <property type="component" value="Chromosome"/>
</dbReference>
<evidence type="ECO:0000259" key="1">
    <source>
        <dbReference type="Pfam" id="PF05598"/>
    </source>
</evidence>
<dbReference type="AlphaFoldDB" id="A0A975BRS3"/>
<sequence length="439" mass="49985">MIEKKFEEAFTPEWVKKNITDLTNELVILRKVIPWQKIINRLTRFYDSGRGCVGISLRTVIGLFVVARLRLLSDRGGVSQVRENRYIQYFCNVPDEKLKTFIHDSGLCKTRRRPGEEGIAVIESEIFDMLRLAGVIKGDCMLTDSTVLPADIIYPTDIGLIFKAFGKMRHFAETHGIPLWWDDREIKELWREYNLNRNKNEIPAYFFEFALIFVSALRTFGDRVGNLTASGGEKEKALRLLALLTLLNEQNEQKIAGERHIKNRTVSLDEPEARPIKKGKKHPDCEFGTTLQMSFNRQGFMVTVENFIGKPDDSTLWPATSELFIKRMGEIPEFAIGDQGYRSVANLSIPGGTEHIFLGRSSDVAEEKKDFCRKARSATEGFIAVAKNIRGFGRSLYRGFGGDRIWSLLCQTACNLKKFLQLYFTDEIGDESLKTLGLA</sequence>
<dbReference type="Pfam" id="PF05598">
    <property type="entry name" value="DUF772"/>
    <property type="match status" value="1"/>
</dbReference>
<dbReference type="PANTHER" id="PTHR33803">
    <property type="entry name" value="IS1478 TRANSPOSASE"/>
    <property type="match status" value="1"/>
</dbReference>
<dbReference type="EMBL" id="CP061800">
    <property type="protein sequence ID" value="QTA90517.1"/>
    <property type="molecule type" value="Genomic_DNA"/>
</dbReference>
<evidence type="ECO:0000313" key="2">
    <source>
        <dbReference type="EMBL" id="QTA90517.1"/>
    </source>
</evidence>
<accession>A0A975BRS3</accession>
<proteinExistence type="predicted"/>
<reference evidence="2" key="1">
    <citation type="journal article" date="2021" name="Microb. Physiol.">
        <title>Proteogenomic Insights into the Physiology of Marine, Sulfate-Reducing, Filamentous Desulfonema limicola and Desulfonema magnum.</title>
        <authorList>
            <person name="Schnaars V."/>
            <person name="Wohlbrand L."/>
            <person name="Scheve S."/>
            <person name="Hinrichs C."/>
            <person name="Reinhardt R."/>
            <person name="Rabus R."/>
        </authorList>
    </citation>
    <scope>NUCLEOTIDE SEQUENCE</scope>
    <source>
        <strain evidence="2">4be13</strain>
    </source>
</reference>
<dbReference type="KEGG" id="dmm:dnm_065780"/>